<protein>
    <submittedName>
        <fullName evidence="1">Uncharacterized protein</fullName>
    </submittedName>
</protein>
<proteinExistence type="predicted"/>
<evidence type="ECO:0000313" key="1">
    <source>
        <dbReference type="EMBL" id="ACL43769.1"/>
    </source>
</evidence>
<dbReference type="HOGENOM" id="CLU_1530120_0_0_3"/>
<accession>B8HNN8</accession>
<name>B8HNN8_CYAP4</name>
<dbReference type="EMBL" id="CP001344">
    <property type="protein sequence ID" value="ACL43769.1"/>
    <property type="molecule type" value="Genomic_DNA"/>
</dbReference>
<dbReference type="AlphaFoldDB" id="B8HNN8"/>
<dbReference type="KEGG" id="cyn:Cyan7425_1396"/>
<sequence length="175" mass="20410">MLYLARIIKRQKPNSSFLPVLQEQGVELLAQLEMGMKWKTITAPRFIATNGKVDAFHPGNLVLVNLANNETISEIKDARDILLRGLINNSIYMEKIRRYEKEIEMWKRSFHLQTEIVDEYQQEIEQKLASLIPSEYQHLLEDLKSSYLKFATLTHHTKALVLLEAETAEFLREHS</sequence>
<reference evidence="1" key="1">
    <citation type="submission" date="2009-01" db="EMBL/GenBank/DDBJ databases">
        <title>Complete sequence of chromosome Cyanothece sp. PCC 7425.</title>
        <authorList>
            <consortium name="US DOE Joint Genome Institute"/>
            <person name="Lucas S."/>
            <person name="Copeland A."/>
            <person name="Lapidus A."/>
            <person name="Glavina del Rio T."/>
            <person name="Dalin E."/>
            <person name="Tice H."/>
            <person name="Bruce D."/>
            <person name="Goodwin L."/>
            <person name="Pitluck S."/>
            <person name="Sims D."/>
            <person name="Meineke L."/>
            <person name="Brettin T."/>
            <person name="Detter J.C."/>
            <person name="Han C."/>
            <person name="Larimer F."/>
            <person name="Land M."/>
            <person name="Hauser L."/>
            <person name="Kyrpides N."/>
            <person name="Ovchinnikova G."/>
            <person name="Liberton M."/>
            <person name="Stoeckel J."/>
            <person name="Banerjee A."/>
            <person name="Singh A."/>
            <person name="Page L."/>
            <person name="Sato H."/>
            <person name="Zhao L."/>
            <person name="Sherman L."/>
            <person name="Pakrasi H."/>
            <person name="Richardson P."/>
        </authorList>
    </citation>
    <scope>NUCLEOTIDE SEQUENCE</scope>
    <source>
        <strain evidence="1">PCC 7425</strain>
    </source>
</reference>
<organism evidence="1">
    <name type="scientific">Cyanothece sp. (strain PCC 7425 / ATCC 29141)</name>
    <dbReference type="NCBI Taxonomy" id="395961"/>
    <lineage>
        <taxon>Bacteria</taxon>
        <taxon>Bacillati</taxon>
        <taxon>Cyanobacteriota</taxon>
        <taxon>Cyanophyceae</taxon>
        <taxon>Gomontiellales</taxon>
        <taxon>Cyanothecaceae</taxon>
        <taxon>Cyanothece</taxon>
    </lineage>
</organism>
<gene>
    <name evidence="1" type="ordered locus">Cyan7425_1396</name>
</gene>